<dbReference type="Proteomes" id="UP000239480">
    <property type="component" value="Unassembled WGS sequence"/>
</dbReference>
<accession>A0A2T0S0G7</accession>
<keyword evidence="5" id="KW-0697">Rotamase</keyword>
<dbReference type="Gene3D" id="3.10.50.40">
    <property type="match status" value="1"/>
</dbReference>
<keyword evidence="2" id="KW-0732">Signal</keyword>
<dbReference type="SUPFAM" id="SSF54534">
    <property type="entry name" value="FKBP-like"/>
    <property type="match status" value="1"/>
</dbReference>
<reference evidence="7 8" key="1">
    <citation type="submission" date="2018-03" db="EMBL/GenBank/DDBJ databases">
        <title>Genomic Encyclopedia of Archaeal and Bacterial Type Strains, Phase II (KMG-II): from individual species to whole genera.</title>
        <authorList>
            <person name="Goeker M."/>
        </authorList>
    </citation>
    <scope>NUCLEOTIDE SEQUENCE [LARGE SCALE GENOMIC DNA]</scope>
    <source>
        <strain evidence="7 8">DSM 29328</strain>
    </source>
</reference>
<dbReference type="GO" id="GO:0003755">
    <property type="term" value="F:peptidyl-prolyl cis-trans isomerase activity"/>
    <property type="evidence" value="ECO:0007669"/>
    <property type="project" value="UniProtKB-KW"/>
</dbReference>
<dbReference type="EMBL" id="PVTD01000001">
    <property type="protein sequence ID" value="PRY26862.1"/>
    <property type="molecule type" value="Genomic_DNA"/>
</dbReference>
<evidence type="ECO:0000256" key="1">
    <source>
        <dbReference type="ARBA" id="ARBA00018370"/>
    </source>
</evidence>
<sequence length="407" mass="44351">MVVRLLVAVAVFAGWVGLGTESRAQSNLFAPVAKVNDSTITRFELEQRITMMRLFRAPGDIEEEALKALIEDRLRQQAAAEMGIVLDPDEILSGMEEFAGRADMDAETFTSMLAADGVTSETFRDFVEAGLLWRRVVQTRFGPRTQVTDAEVDRALALTSRRGGAEALLAEIILPARNQEELERSQALAEQLTETISTPGAFAAAARQYSAATSAASGGRMPRALPLTELPPPLRAQILTLAPGQIAEPLTGGNAIALFQLIELRETGFAEATNVTLEYARYLIPGAGTEAAAREAREVRNRVDTCEDLYAVNQGQQPERLEFHTLPVSQVPQSIALQLAKLDPGEISTSTSQAGSLVMLMLCSRTENFEEAPDREDVRRSLVGQRVASYGEGYLEQLKADAIIRYP</sequence>
<dbReference type="SUPFAM" id="SSF109998">
    <property type="entry name" value="Triger factor/SurA peptide-binding domain-like"/>
    <property type="match status" value="1"/>
</dbReference>
<dbReference type="Gene3D" id="1.10.4030.10">
    <property type="entry name" value="Porin chaperone SurA, peptide-binding domain"/>
    <property type="match status" value="1"/>
</dbReference>
<evidence type="ECO:0000313" key="7">
    <source>
        <dbReference type="EMBL" id="PRY26862.1"/>
    </source>
</evidence>
<gene>
    <name evidence="7" type="ORF">CLV78_101966</name>
</gene>
<dbReference type="PANTHER" id="PTHR47637">
    <property type="entry name" value="CHAPERONE SURA"/>
    <property type="match status" value="1"/>
</dbReference>
<name>A0A2T0S0G7_9RHOB</name>
<keyword evidence="8" id="KW-1185">Reference proteome</keyword>
<feature type="domain" description="PpiC" evidence="6">
    <location>
        <begin position="164"/>
        <end position="263"/>
    </location>
</feature>
<dbReference type="OrthoDB" id="9791746at2"/>
<evidence type="ECO:0000259" key="6">
    <source>
        <dbReference type="PROSITE" id="PS50198"/>
    </source>
</evidence>
<dbReference type="PROSITE" id="PS50198">
    <property type="entry name" value="PPIC_PPIASE_2"/>
    <property type="match status" value="1"/>
</dbReference>
<dbReference type="Pfam" id="PF13624">
    <property type="entry name" value="SurA_N_3"/>
    <property type="match status" value="1"/>
</dbReference>
<proteinExistence type="predicted"/>
<evidence type="ECO:0000256" key="5">
    <source>
        <dbReference type="PROSITE-ProRule" id="PRU00278"/>
    </source>
</evidence>
<dbReference type="Pfam" id="PF00639">
    <property type="entry name" value="Rotamase"/>
    <property type="match status" value="1"/>
</dbReference>
<keyword evidence="5" id="KW-0413">Isomerase</keyword>
<dbReference type="InterPro" id="IPR046357">
    <property type="entry name" value="PPIase_dom_sf"/>
</dbReference>
<evidence type="ECO:0000256" key="4">
    <source>
        <dbReference type="ARBA" id="ARBA00031484"/>
    </source>
</evidence>
<dbReference type="InterPro" id="IPR027304">
    <property type="entry name" value="Trigger_fact/SurA_dom_sf"/>
</dbReference>
<protein>
    <recommendedName>
        <fullName evidence="1">Parvulin-like PPIase</fullName>
    </recommendedName>
    <alternativeName>
        <fullName evidence="3">Peptidyl-prolyl cis-trans isomerase plp</fullName>
    </alternativeName>
    <alternativeName>
        <fullName evidence="4">Rotamase plp</fullName>
    </alternativeName>
</protein>
<evidence type="ECO:0000256" key="2">
    <source>
        <dbReference type="ARBA" id="ARBA00022729"/>
    </source>
</evidence>
<dbReference type="AlphaFoldDB" id="A0A2T0S0G7"/>
<dbReference type="PANTHER" id="PTHR47637:SF1">
    <property type="entry name" value="CHAPERONE SURA"/>
    <property type="match status" value="1"/>
</dbReference>
<evidence type="ECO:0000313" key="8">
    <source>
        <dbReference type="Proteomes" id="UP000239480"/>
    </source>
</evidence>
<comment type="caution">
    <text evidence="7">The sequence shown here is derived from an EMBL/GenBank/DDBJ whole genome shotgun (WGS) entry which is preliminary data.</text>
</comment>
<evidence type="ECO:0000256" key="3">
    <source>
        <dbReference type="ARBA" id="ARBA00030642"/>
    </source>
</evidence>
<dbReference type="InterPro" id="IPR050280">
    <property type="entry name" value="OMP_Chaperone_SurA"/>
</dbReference>
<organism evidence="7 8">
    <name type="scientific">Aliiruegeria haliotis</name>
    <dbReference type="NCBI Taxonomy" id="1280846"/>
    <lineage>
        <taxon>Bacteria</taxon>
        <taxon>Pseudomonadati</taxon>
        <taxon>Pseudomonadota</taxon>
        <taxon>Alphaproteobacteria</taxon>
        <taxon>Rhodobacterales</taxon>
        <taxon>Roseobacteraceae</taxon>
        <taxon>Aliiruegeria</taxon>
    </lineage>
</organism>
<dbReference type="InterPro" id="IPR000297">
    <property type="entry name" value="PPIase_PpiC"/>
</dbReference>